<dbReference type="PANTHER" id="PTHR11501:SF15">
    <property type="entry name" value="MICROTUBULE-ASSOCIATED PROTEIN 2"/>
    <property type="match status" value="1"/>
</dbReference>
<dbReference type="Ensembl" id="ENSGACT00000056447.1">
    <property type="protein sequence ID" value="ENSGACP00000048571.1"/>
    <property type="gene ID" value="ENSGACG00000034516.1"/>
</dbReference>
<dbReference type="InterPro" id="IPR027324">
    <property type="entry name" value="MAP2/MAP4/Tau"/>
</dbReference>
<dbReference type="Pfam" id="PF00418">
    <property type="entry name" value="Tubulin-binding"/>
    <property type="match status" value="4"/>
</dbReference>
<evidence type="ECO:0000256" key="3">
    <source>
        <dbReference type="ARBA" id="ARBA00022553"/>
    </source>
</evidence>
<feature type="compositionally biased region" description="Basic and acidic residues" evidence="8">
    <location>
        <begin position="157"/>
        <end position="174"/>
    </location>
</feature>
<evidence type="ECO:0000256" key="2">
    <source>
        <dbReference type="ARBA" id="ARBA00022490"/>
    </source>
</evidence>
<protein>
    <recommendedName>
        <fullName evidence="7">Microtubule-associated protein</fullName>
    </recommendedName>
</protein>
<feature type="compositionally biased region" description="Polar residues" evidence="8">
    <location>
        <begin position="217"/>
        <end position="247"/>
    </location>
</feature>
<evidence type="ECO:0000256" key="6">
    <source>
        <dbReference type="ARBA" id="ARBA00023212"/>
    </source>
</evidence>
<accession>A0AAQ4QEC9</accession>
<keyword evidence="4 7" id="KW-0493">Microtubule</keyword>
<evidence type="ECO:0000313" key="10">
    <source>
        <dbReference type="Proteomes" id="UP000007635"/>
    </source>
</evidence>
<evidence type="ECO:0000256" key="5">
    <source>
        <dbReference type="ARBA" id="ARBA00022737"/>
    </source>
</evidence>
<organism evidence="9 10">
    <name type="scientific">Gasterosteus aculeatus aculeatus</name>
    <name type="common">three-spined stickleback</name>
    <dbReference type="NCBI Taxonomy" id="481459"/>
    <lineage>
        <taxon>Eukaryota</taxon>
        <taxon>Metazoa</taxon>
        <taxon>Chordata</taxon>
        <taxon>Craniata</taxon>
        <taxon>Vertebrata</taxon>
        <taxon>Euteleostomi</taxon>
        <taxon>Actinopterygii</taxon>
        <taxon>Neopterygii</taxon>
        <taxon>Teleostei</taxon>
        <taxon>Neoteleostei</taxon>
        <taxon>Acanthomorphata</taxon>
        <taxon>Eupercaria</taxon>
        <taxon>Perciformes</taxon>
        <taxon>Cottioidei</taxon>
        <taxon>Gasterosteales</taxon>
        <taxon>Gasterosteidae</taxon>
        <taxon>Gasterosteus</taxon>
    </lineage>
</organism>
<dbReference type="GO" id="GO:0031175">
    <property type="term" value="P:neuron projection development"/>
    <property type="evidence" value="ECO:0007669"/>
    <property type="project" value="TreeGrafter"/>
</dbReference>
<feature type="compositionally biased region" description="Polar residues" evidence="8">
    <location>
        <begin position="13"/>
        <end position="27"/>
    </location>
</feature>
<keyword evidence="10" id="KW-1185">Reference proteome</keyword>
<dbReference type="InterPro" id="IPR001084">
    <property type="entry name" value="MAP_tubulin-bd_rpt"/>
</dbReference>
<reference evidence="9" key="2">
    <citation type="submission" date="2025-08" db="UniProtKB">
        <authorList>
            <consortium name="Ensembl"/>
        </authorList>
    </citation>
    <scope>IDENTIFICATION</scope>
</reference>
<feature type="region of interest" description="Disordered" evidence="8">
    <location>
        <begin position="1"/>
        <end position="247"/>
    </location>
</feature>
<feature type="compositionally biased region" description="Polar residues" evidence="8">
    <location>
        <begin position="195"/>
        <end position="204"/>
    </location>
</feature>
<dbReference type="PANTHER" id="PTHR11501">
    <property type="entry name" value="MICROTUBULE-ASSOCIATED PROTEIN"/>
    <property type="match status" value="1"/>
</dbReference>
<reference evidence="9 10" key="1">
    <citation type="journal article" date="2021" name="G3 (Bethesda)">
        <title>Improved contiguity of the threespine stickleback genome using long-read sequencing.</title>
        <authorList>
            <person name="Nath S."/>
            <person name="Shaw D.E."/>
            <person name="White M.A."/>
        </authorList>
    </citation>
    <scope>NUCLEOTIDE SEQUENCE [LARGE SCALE GENOMIC DNA]</scope>
    <source>
        <strain evidence="9 10">Lake Benthic</strain>
    </source>
</reference>
<proteinExistence type="predicted"/>
<evidence type="ECO:0000256" key="4">
    <source>
        <dbReference type="ARBA" id="ARBA00022701"/>
    </source>
</evidence>
<sequence length="470" mass="49759">MADGRQPDEHWASNGQENGENGYSAYSSAYRENGFHGGAGAHPGATVDDSANLPPSPPPSPSAEQIEPVAQDKVEVVSQQQDEEEAPEEPPSYQEEVACKQSGDLSLEQADYLTEPQALGSQQVQTPEVLNGGSHEGEHSPSQKGMESHQPLSVAHQSRERTTERAYRSPEKRSSLPRPAKSLTRHIPAAEQDDSTPSRPTCTESARSRSVRSGASTPGSSAVTPGTPPTYSCRTPGSRTPGSHTPKSFSVLQEKKVAVIRTPPKSPSSVQRQLKVLNQPLPDLKNVKSKIGSTSNLKHQPKGGQVMIPSVKLDFSHVQAKCGSLDKIHYAAGGGNVQIQTKKIDLSHITAKCGSMSNIRHRPGGGNVQIENVKLDFKDKAAAKVGSLGNTSHTPGGGNVMIESHKLSFRETAKARVDHGAEIVITHSPGVETGGTSPRLSSSGSINVLDSPQLATLAQDVTAALAKQGL</sequence>
<dbReference type="GO" id="GO:0008017">
    <property type="term" value="F:microtubule binding"/>
    <property type="evidence" value="ECO:0007669"/>
    <property type="project" value="InterPro"/>
</dbReference>
<keyword evidence="6 7" id="KW-0206">Cytoskeleton</keyword>
<reference evidence="9" key="3">
    <citation type="submission" date="2025-09" db="UniProtKB">
        <authorList>
            <consortium name="Ensembl"/>
        </authorList>
    </citation>
    <scope>IDENTIFICATION</scope>
</reference>
<feature type="compositionally biased region" description="Basic and acidic residues" evidence="8">
    <location>
        <begin position="1"/>
        <end position="11"/>
    </location>
</feature>
<dbReference type="GO" id="GO:0043005">
    <property type="term" value="C:neuron projection"/>
    <property type="evidence" value="ECO:0007669"/>
    <property type="project" value="TreeGrafter"/>
</dbReference>
<dbReference type="AlphaFoldDB" id="A0AAQ4QEC9"/>
<dbReference type="Proteomes" id="UP000007635">
    <property type="component" value="Chromosome I"/>
</dbReference>
<feature type="compositionally biased region" description="Polar residues" evidence="8">
    <location>
        <begin position="119"/>
        <end position="128"/>
    </location>
</feature>
<name>A0AAQ4QEC9_GASAC</name>
<dbReference type="GO" id="GO:0005874">
    <property type="term" value="C:microtubule"/>
    <property type="evidence" value="ECO:0007669"/>
    <property type="project" value="UniProtKB-KW"/>
</dbReference>
<dbReference type="GeneTree" id="ENSGT00940000156597"/>
<keyword evidence="5" id="KW-0677">Repeat</keyword>
<dbReference type="PROSITE" id="PS00229">
    <property type="entry name" value="TAU_MAP_1"/>
    <property type="match status" value="1"/>
</dbReference>
<keyword evidence="2 7" id="KW-0963">Cytoplasm</keyword>
<evidence type="ECO:0000256" key="7">
    <source>
        <dbReference type="RuleBase" id="RU000686"/>
    </source>
</evidence>
<evidence type="ECO:0000256" key="8">
    <source>
        <dbReference type="SAM" id="MobiDB-lite"/>
    </source>
</evidence>
<evidence type="ECO:0000256" key="1">
    <source>
        <dbReference type="ARBA" id="ARBA00004245"/>
    </source>
</evidence>
<comment type="subcellular location">
    <subcellularLocation>
        <location evidence="1 7">Cytoplasm</location>
        <location evidence="1 7">Cytoskeleton</location>
    </subcellularLocation>
</comment>
<dbReference type="GO" id="GO:0000226">
    <property type="term" value="P:microtubule cytoskeleton organization"/>
    <property type="evidence" value="ECO:0007669"/>
    <property type="project" value="TreeGrafter"/>
</dbReference>
<dbReference type="PROSITE" id="PS51491">
    <property type="entry name" value="TAU_MAP_2"/>
    <property type="match status" value="4"/>
</dbReference>
<keyword evidence="3" id="KW-0597">Phosphoprotein</keyword>
<evidence type="ECO:0000313" key="9">
    <source>
        <dbReference type="Ensembl" id="ENSGACP00000048571.1"/>
    </source>
</evidence>